<keyword evidence="1" id="KW-0479">Metal-binding</keyword>
<organism evidence="3 4">
    <name type="scientific">Centaurea solstitialis</name>
    <name type="common">yellow star-thistle</name>
    <dbReference type="NCBI Taxonomy" id="347529"/>
    <lineage>
        <taxon>Eukaryota</taxon>
        <taxon>Viridiplantae</taxon>
        <taxon>Streptophyta</taxon>
        <taxon>Embryophyta</taxon>
        <taxon>Tracheophyta</taxon>
        <taxon>Spermatophyta</taxon>
        <taxon>Magnoliopsida</taxon>
        <taxon>eudicotyledons</taxon>
        <taxon>Gunneridae</taxon>
        <taxon>Pentapetalae</taxon>
        <taxon>asterids</taxon>
        <taxon>campanulids</taxon>
        <taxon>Asterales</taxon>
        <taxon>Asteraceae</taxon>
        <taxon>Carduoideae</taxon>
        <taxon>Cardueae</taxon>
        <taxon>Centaureinae</taxon>
        <taxon>Centaurea</taxon>
    </lineage>
</organism>
<evidence type="ECO:0000259" key="2">
    <source>
        <dbReference type="PROSITE" id="PS50158"/>
    </source>
</evidence>
<dbReference type="GO" id="GO:0003676">
    <property type="term" value="F:nucleic acid binding"/>
    <property type="evidence" value="ECO:0007669"/>
    <property type="project" value="InterPro"/>
</dbReference>
<dbReference type="InterPro" id="IPR001878">
    <property type="entry name" value="Znf_CCHC"/>
</dbReference>
<dbReference type="SMART" id="SM00343">
    <property type="entry name" value="ZnF_C2HC"/>
    <property type="match status" value="1"/>
</dbReference>
<keyword evidence="1" id="KW-0862">Zinc</keyword>
<dbReference type="EMBL" id="JARYMX010000005">
    <property type="protein sequence ID" value="KAJ9546601.1"/>
    <property type="molecule type" value="Genomic_DNA"/>
</dbReference>
<evidence type="ECO:0000313" key="4">
    <source>
        <dbReference type="Proteomes" id="UP001172457"/>
    </source>
</evidence>
<dbReference type="Pfam" id="PF00098">
    <property type="entry name" value="zf-CCHC"/>
    <property type="match status" value="1"/>
</dbReference>
<keyword evidence="4" id="KW-1185">Reference proteome</keyword>
<dbReference type="PROSITE" id="PS50158">
    <property type="entry name" value="ZF_CCHC"/>
    <property type="match status" value="1"/>
</dbReference>
<dbReference type="InterPro" id="IPR036875">
    <property type="entry name" value="Znf_CCHC_sf"/>
</dbReference>
<keyword evidence="1" id="KW-0863">Zinc-finger</keyword>
<name>A0AA38T356_9ASTR</name>
<reference evidence="3" key="1">
    <citation type="submission" date="2023-03" db="EMBL/GenBank/DDBJ databases">
        <title>Chromosome-scale reference genome and RAD-based genetic map of yellow starthistle (Centaurea solstitialis) reveal putative structural variation and QTLs associated with invader traits.</title>
        <authorList>
            <person name="Reatini B."/>
            <person name="Cang F.A."/>
            <person name="Jiang Q."/>
            <person name="Mckibben M.T.W."/>
            <person name="Barker M.S."/>
            <person name="Rieseberg L.H."/>
            <person name="Dlugosch K.M."/>
        </authorList>
    </citation>
    <scope>NUCLEOTIDE SEQUENCE</scope>
    <source>
        <strain evidence="3">CAN-66</strain>
        <tissue evidence="3">Leaf</tissue>
    </source>
</reference>
<evidence type="ECO:0000256" key="1">
    <source>
        <dbReference type="PROSITE-ProRule" id="PRU00047"/>
    </source>
</evidence>
<sequence length="226" mass="25316">MRACICSDTTCWSQVGDLQEEVFTSVDRISRLQNRLVSLLILILKSIKLSYSTSLRRAGSTLGHPVSLQLATDTILNSLSEDYKPFLINYNMNNMEKSIAELHSMLKTAKLNMGAKNKTKDVLMVRDGGVKKKHGYGGTNKGNGPVQAVQSAPKVRENIKGKGKGKKVKPNKARTENRCFTCNGIGHWRQNCPKRHEAGKWSEVNARDCKDLKHKDDQIILKTFPF</sequence>
<gene>
    <name evidence="3" type="ORF">OSB04_019144</name>
</gene>
<comment type="caution">
    <text evidence="3">The sequence shown here is derived from an EMBL/GenBank/DDBJ whole genome shotgun (WGS) entry which is preliminary data.</text>
</comment>
<dbReference type="AlphaFoldDB" id="A0AA38T356"/>
<dbReference type="GO" id="GO:0008270">
    <property type="term" value="F:zinc ion binding"/>
    <property type="evidence" value="ECO:0007669"/>
    <property type="project" value="UniProtKB-KW"/>
</dbReference>
<feature type="domain" description="CCHC-type" evidence="2">
    <location>
        <begin position="178"/>
        <end position="194"/>
    </location>
</feature>
<evidence type="ECO:0000313" key="3">
    <source>
        <dbReference type="EMBL" id="KAJ9546601.1"/>
    </source>
</evidence>
<dbReference type="Gene3D" id="4.10.60.10">
    <property type="entry name" value="Zinc finger, CCHC-type"/>
    <property type="match status" value="1"/>
</dbReference>
<protein>
    <recommendedName>
        <fullName evidence="2">CCHC-type domain-containing protein</fullName>
    </recommendedName>
</protein>
<dbReference type="Proteomes" id="UP001172457">
    <property type="component" value="Chromosome 5"/>
</dbReference>
<dbReference type="SUPFAM" id="SSF57756">
    <property type="entry name" value="Retrovirus zinc finger-like domains"/>
    <property type="match status" value="1"/>
</dbReference>
<accession>A0AA38T356</accession>
<proteinExistence type="predicted"/>